<dbReference type="GO" id="GO:0006606">
    <property type="term" value="P:protein import into nucleus"/>
    <property type="evidence" value="ECO:0007669"/>
    <property type="project" value="TreeGrafter"/>
</dbReference>
<protein>
    <submittedName>
        <fullName evidence="1">Nuclear pore complex protein</fullName>
    </submittedName>
</protein>
<dbReference type="GO" id="GO:0006405">
    <property type="term" value="P:RNA export from nucleus"/>
    <property type="evidence" value="ECO:0007669"/>
    <property type="project" value="TreeGrafter"/>
</dbReference>
<dbReference type="Proteomes" id="UP000501690">
    <property type="component" value="Linkage Group LG3"/>
</dbReference>
<dbReference type="PANTHER" id="PTHR31431:SF1">
    <property type="entry name" value="NUCLEOPORIN NUP188"/>
    <property type="match status" value="1"/>
</dbReference>
<evidence type="ECO:0000313" key="1">
    <source>
        <dbReference type="EMBL" id="QCD88784.1"/>
    </source>
</evidence>
<keyword evidence="2" id="KW-1185">Reference proteome</keyword>
<dbReference type="GO" id="GO:0044611">
    <property type="term" value="C:nuclear pore inner ring"/>
    <property type="evidence" value="ECO:0007669"/>
    <property type="project" value="TreeGrafter"/>
</dbReference>
<evidence type="ECO:0000313" key="2">
    <source>
        <dbReference type="Proteomes" id="UP000501690"/>
    </source>
</evidence>
<accession>A0A4D6LL30</accession>
<dbReference type="GO" id="GO:0017056">
    <property type="term" value="F:structural constituent of nuclear pore"/>
    <property type="evidence" value="ECO:0007669"/>
    <property type="project" value="InterPro"/>
</dbReference>
<name>A0A4D6LL30_VIGUN</name>
<dbReference type="EMBL" id="CP039347">
    <property type="protein sequence ID" value="QCD88784.1"/>
    <property type="molecule type" value="Genomic_DNA"/>
</dbReference>
<organism evidence="1 2">
    <name type="scientific">Vigna unguiculata</name>
    <name type="common">Cowpea</name>
    <dbReference type="NCBI Taxonomy" id="3917"/>
    <lineage>
        <taxon>Eukaryota</taxon>
        <taxon>Viridiplantae</taxon>
        <taxon>Streptophyta</taxon>
        <taxon>Embryophyta</taxon>
        <taxon>Tracheophyta</taxon>
        <taxon>Spermatophyta</taxon>
        <taxon>Magnoliopsida</taxon>
        <taxon>eudicotyledons</taxon>
        <taxon>Gunneridae</taxon>
        <taxon>Pentapetalae</taxon>
        <taxon>rosids</taxon>
        <taxon>fabids</taxon>
        <taxon>Fabales</taxon>
        <taxon>Fabaceae</taxon>
        <taxon>Papilionoideae</taxon>
        <taxon>50 kb inversion clade</taxon>
        <taxon>NPAAA clade</taxon>
        <taxon>indigoferoid/millettioid clade</taxon>
        <taxon>Phaseoleae</taxon>
        <taxon>Vigna</taxon>
    </lineage>
</organism>
<sequence length="1999" mass="223714">MADISSVDASLWWDSFTVLLTELENSSLSSDLPPNLAKKLKDNHAWFVDTLSRFKPPNQSSKKALNSKTLKIGSHQLTVQPHLKDKALQISSILLLDEVQSYIFVERSIKHNDAVADSMAPEFLHMMLIQYYKERQCLLKCIRWILMHAIHNGPVSEDNTMKEEARKLFHDGLQSKLISFFDNLLSCSYPEQMDVELFTLWAEETLIEDNLVLDILFLAYYDSFCTCSGEIWKKFGSLYKGILAGDYNLGKLAITTETQQLSYHAKVQLLLILIETLNLENILQMVHDEIPYRKGVSTFSMTDVQEMDALVSTFNAFEMNEAGPLVLAWAVFLYLLLTLLEKDENNELMEIDHISYVRQAFEAGSLRYCLEILECDILKDYDGPMSGYRSVLRTFISAFIASYEINLQPDDGNPTLILDILCKIYRGEESLCIQFWDKESFIDGPIRSLLCNLESEFPFRTAELVQLLSSLGEGTWPAECVYNFLNRSVGISSLFEVYGDSQIVEAQQVVQVPGVQGFFIPAGTRGCVLRVVGENTALVRWEYSSSGIFVLLLHLAQEMYLDNKDEVSFILDLLSRLVSFNTGICFAVMDISNSLQFDAVGLVNEQVEKRVWVVEIICNLIKKLPLNSGGAALMSMGIKILSVMLICSPSNVAVATLNANLFDMTLQTPMFNVGSNGLSSGSWLLSSKLARMLSIDCEQNSNDCPLAISVLDFTIQLVETGVEHDDLLALIIFSLQYVLVNHEYWKYKMKHIRWKITLKVLELMKKCISSTPNYGKMGEIIRNVLFSDSSIHNTLFQVVCTTSHALEKLHISRIFDPMEIEGLQLAISSVLDILSVMLTKLSKDTSLNFPVFLQAVFSCTTKPVPVVTSVLSLISYFQDPAIQYGAVRFISMLFAIADCIQPFSYGISCFVPDNEIMDLRQSLSYILLEQSVSNEDLFVATVNLFTSAAHYQPSFIVAIFAPEENTKDHLSIGNAKLQKEETSPIHAVSRKPSLIDALVHYIERADDLIKSNPRILLCVLNFMIALWQGAPLYANLLESLRRHGKFWEHLANAISNIASCEISLPTSVKEKDAFNLAYTFHCQSSILGIMAYELFLQRKLFHAESTVKDAAESKEKEQNVTRTEKSKATNLHDLNGIWSSLFNDSMLEKLIKSYTSYGYNNDIYNGAKVATSLFSVHVMMKLAVCDSGSLSVLLLQKIHEILAKLSIHPAFSELLSQYSQRGYSEGKELKKLILSDLYYHLQGELEGRKIGIGPFKELSQYLVESNFLGSYQHQFNKDAFTKNMFTKNVYLFDLAHLREDLRLDVWDCNNWRTSKEVAEVMLRFLQDANSVMLLSSSKLSALKGLIAVLAVNHDPQGRATAGGRISDELTFTFMDNICQSFLSNMEILSSVLDASEDILNFLACEVELIFQLTRTVSKSLSLDVSLLVLKCASSGLRVLGSLKPAPSEVNVIMKLLLTLLLSVLQSNSLNAHSGVVTKDNSGEDLSKVSNATLGLLPILCNCVMTSDHCMLSLSVMDLILRSFLTPRTWLPVLQNHLQLPVVMLKLHDRSSTSIPVIMKFFLTLARVRGGAEMLYCSGFLSSVRVLFAESGEDLSSISENLGGSCEKFVIPQDIWGLGLAVVTAIVKSLGDSSSGTAIVDSMIPYFFSEKARFIFNSLNAPDFPSDDRDKKRPRAQRAFISLATLKETEHTLMLMCELAKHWNSWIKAIRNVDRQLREKCIHLLAFISRGSQRLGELSSRNAPLLCPPTLKEDFEISSKPSFVSSKNGWFALSPLGCVPKAKISSFSTASTNGQATESTDLIPKTCFSDTVALQVYRIGFLLLKFLCLQTEGAAKRAEEVGFVDLAHFPELPMPEILHGLQDQAIAITTELCQANKQKVSPEIQDVCNLLMQILEMALHLELCVLQICRIRPVLGRVEDFSKEAKSLFSGKIILRSSVAPVLDSTALVIFSIFVFCCAEYFLMTCAALEGHAFLKASRNSLKQMISCVYPGLLQAENFI</sequence>
<dbReference type="PANTHER" id="PTHR31431">
    <property type="entry name" value="NUCLEOPORIN NUP188 HOMOLOG"/>
    <property type="match status" value="1"/>
</dbReference>
<reference evidence="1 2" key="1">
    <citation type="submission" date="2019-04" db="EMBL/GenBank/DDBJ databases">
        <title>An improved genome assembly and genetic linkage map for asparagus bean, Vigna unguiculata ssp. sesquipedialis.</title>
        <authorList>
            <person name="Xia Q."/>
            <person name="Zhang R."/>
            <person name="Dong Y."/>
        </authorList>
    </citation>
    <scope>NUCLEOTIDE SEQUENCE [LARGE SCALE GENOMIC DNA]</scope>
    <source>
        <tissue evidence="1">Leaf</tissue>
    </source>
</reference>
<proteinExistence type="predicted"/>
<gene>
    <name evidence="1" type="ORF">DEO72_LG3g3335</name>
</gene>
<dbReference type="InterPro" id="IPR044840">
    <property type="entry name" value="Nup188"/>
</dbReference>